<dbReference type="InterPro" id="IPR036721">
    <property type="entry name" value="RCK_C_sf"/>
</dbReference>
<evidence type="ECO:0000256" key="8">
    <source>
        <dbReference type="SAM" id="Phobius"/>
    </source>
</evidence>
<feature type="transmembrane region" description="Helical" evidence="8">
    <location>
        <begin position="472"/>
        <end position="496"/>
    </location>
</feature>
<evidence type="ECO:0000313" key="10">
    <source>
        <dbReference type="EMBL" id="BBF23291.1"/>
    </source>
</evidence>
<feature type="transmembrane region" description="Helical" evidence="8">
    <location>
        <begin position="71"/>
        <end position="89"/>
    </location>
</feature>
<evidence type="ECO:0000256" key="3">
    <source>
        <dbReference type="ARBA" id="ARBA00022448"/>
    </source>
</evidence>
<dbReference type="Gene3D" id="3.30.70.1450">
    <property type="entry name" value="Regulator of K+ conductance, C-terminal domain"/>
    <property type="match status" value="1"/>
</dbReference>
<evidence type="ECO:0000256" key="6">
    <source>
        <dbReference type="ARBA" id="ARBA00022989"/>
    </source>
</evidence>
<comment type="subcellular location">
    <subcellularLocation>
        <location evidence="1">Cell membrane</location>
        <topology evidence="1">Multi-pass membrane protein</topology>
    </subcellularLocation>
</comment>
<dbReference type="GO" id="GO:0006813">
    <property type="term" value="P:potassium ion transport"/>
    <property type="evidence" value="ECO:0007669"/>
    <property type="project" value="InterPro"/>
</dbReference>
<organism evidence="10 11">
    <name type="scientific">Sutterella megalosphaeroides</name>
    <dbReference type="NCBI Taxonomy" id="2494234"/>
    <lineage>
        <taxon>Bacteria</taxon>
        <taxon>Pseudomonadati</taxon>
        <taxon>Pseudomonadota</taxon>
        <taxon>Betaproteobacteria</taxon>
        <taxon>Burkholderiales</taxon>
        <taxon>Sutterellaceae</taxon>
        <taxon>Sutterella</taxon>
    </lineage>
</organism>
<feature type="transmembrane region" description="Helical" evidence="8">
    <location>
        <begin position="12"/>
        <end position="32"/>
    </location>
</feature>
<sequence>MLDFLLRLADPSTVGGNILIYAFVITCGLALGRIRLFGVSLGVTFVLFMGLAVGHFGFVPNPTVLGFLRDFGLILFVFFIGLQVGPSFFSSFRSGGLELNGLALFGILLSVALTVLFAFLMSGSIDLAQMLGVYYGAVTNTPGLGATQEALSELDYAGPDIAVAYACAYPLAVIGIIGTAILIRKVFSIDLAEEERLWSLHETEQNAAPITFYVEAANGYLEDRTIEVIRKVINRPFVISRRYNEAEGLVSPGPKTRVHVGDVLRVVAQEENKEAIVAFFGKERTDVDLTSEHSPVSRRIILITDPSVNGQRIRDLHLANYDGVNVTRVYRAGMEIFPYRSLHLNLGDRLVAVGPERALNRLAGVLGNQEKKLDHPNIISVFVGIALGILAGSLPIALPGIPVALKLGLAGGPLIVAILLGRYGPSLHLVTYTTNSASLMLRELGIAFFLASVGLAAGNGFADAFVNGSGLLFMGLGFLVTVLPLVAVGVAARLIFRMNYHSIVGLLSGLTTNPPALAYAATLSEKNSSAVAYSTVYPLAMFMRILSGQIVLLLFWTSVSG</sequence>
<evidence type="ECO:0000256" key="1">
    <source>
        <dbReference type="ARBA" id="ARBA00004651"/>
    </source>
</evidence>
<dbReference type="PANTHER" id="PTHR30445">
    <property type="entry name" value="K(+)_H(+) ANTIPORTER SUBUNIT KHTT"/>
    <property type="match status" value="1"/>
</dbReference>
<dbReference type="InterPro" id="IPR006037">
    <property type="entry name" value="RCK_C"/>
</dbReference>
<dbReference type="NCBIfam" id="NF003007">
    <property type="entry name" value="PRK03818.1"/>
    <property type="match status" value="1"/>
</dbReference>
<evidence type="ECO:0000256" key="7">
    <source>
        <dbReference type="ARBA" id="ARBA00023136"/>
    </source>
</evidence>
<feature type="transmembrane region" description="Helical" evidence="8">
    <location>
        <begin position="39"/>
        <end position="59"/>
    </location>
</feature>
<feature type="transmembrane region" description="Helical" evidence="8">
    <location>
        <begin position="101"/>
        <end position="121"/>
    </location>
</feature>
<evidence type="ECO:0000256" key="5">
    <source>
        <dbReference type="ARBA" id="ARBA00022692"/>
    </source>
</evidence>
<keyword evidence="3" id="KW-0813">Transport</keyword>
<keyword evidence="4" id="KW-1003">Cell membrane</keyword>
<dbReference type="InterPro" id="IPR050144">
    <property type="entry name" value="AAE_transporter"/>
</dbReference>
<protein>
    <submittedName>
        <fullName evidence="10">Putative transporter</fullName>
    </submittedName>
</protein>
<dbReference type="Pfam" id="PF06826">
    <property type="entry name" value="Asp-Al_Ex"/>
    <property type="match status" value="2"/>
</dbReference>
<dbReference type="OrthoDB" id="8611026at2"/>
<dbReference type="InterPro" id="IPR006512">
    <property type="entry name" value="YidE_YbjL"/>
</dbReference>
<reference evidence="10 11" key="1">
    <citation type="journal article" date="2018" name="Int. J. Syst. Evol. Microbiol.">
        <title>Mesosutterella multiformis gen. nov., sp. nov., a member of the family Sutterellaceae and Sutterella megalosphaeroides sp. nov., isolated from human faeces.</title>
        <authorList>
            <person name="Sakamoto M."/>
            <person name="Ikeyama N."/>
            <person name="Kunihiro T."/>
            <person name="Iino T."/>
            <person name="Yuki M."/>
            <person name="Ohkuma M."/>
        </authorList>
    </citation>
    <scope>NUCLEOTIDE SEQUENCE [LARGE SCALE GENOMIC DNA]</scope>
    <source>
        <strain evidence="10 11">6FBBBH3</strain>
    </source>
</reference>
<dbReference type="SUPFAM" id="SSF116726">
    <property type="entry name" value="TrkA C-terminal domain-like"/>
    <property type="match status" value="1"/>
</dbReference>
<accession>A0A2Z6I9W5</accession>
<feature type="transmembrane region" description="Helical" evidence="8">
    <location>
        <begin position="378"/>
        <end position="398"/>
    </location>
</feature>
<evidence type="ECO:0000256" key="4">
    <source>
        <dbReference type="ARBA" id="ARBA00022475"/>
    </source>
</evidence>
<dbReference type="PROSITE" id="PS51202">
    <property type="entry name" value="RCK_C"/>
    <property type="match status" value="1"/>
</dbReference>
<name>A0A2Z6I9W5_9BURK</name>
<evidence type="ECO:0000259" key="9">
    <source>
        <dbReference type="PROSITE" id="PS51202"/>
    </source>
</evidence>
<dbReference type="AlphaFoldDB" id="A0A2Z6I9W5"/>
<dbReference type="KEGG" id="sutt:SUTMEG_11820"/>
<keyword evidence="11" id="KW-1185">Reference proteome</keyword>
<evidence type="ECO:0000313" key="11">
    <source>
        <dbReference type="Proteomes" id="UP000271003"/>
    </source>
</evidence>
<dbReference type="NCBIfam" id="TIGR01625">
    <property type="entry name" value="YidE_YbjL_dupl"/>
    <property type="match status" value="2"/>
</dbReference>
<keyword evidence="6 8" id="KW-1133">Transmembrane helix</keyword>
<dbReference type="Proteomes" id="UP000271003">
    <property type="component" value="Chromosome"/>
</dbReference>
<dbReference type="EMBL" id="AP018786">
    <property type="protein sequence ID" value="BBF23291.1"/>
    <property type="molecule type" value="Genomic_DNA"/>
</dbReference>
<keyword evidence="5 8" id="KW-0812">Transmembrane</keyword>
<feature type="transmembrane region" description="Helical" evidence="8">
    <location>
        <begin position="404"/>
        <end position="423"/>
    </location>
</feature>
<comment type="similarity">
    <text evidence="2">Belongs to the AAE transporter (TC 2.A.81) family.</text>
</comment>
<feature type="transmembrane region" description="Helical" evidence="8">
    <location>
        <begin position="503"/>
        <end position="523"/>
    </location>
</feature>
<proteinExistence type="inferred from homology"/>
<dbReference type="GO" id="GO:0005886">
    <property type="term" value="C:plasma membrane"/>
    <property type="evidence" value="ECO:0007669"/>
    <property type="project" value="UniProtKB-SubCell"/>
</dbReference>
<keyword evidence="7 8" id="KW-0472">Membrane</keyword>
<evidence type="ECO:0000256" key="2">
    <source>
        <dbReference type="ARBA" id="ARBA00009854"/>
    </source>
</evidence>
<dbReference type="RefSeq" id="WP_120176918.1">
    <property type="nucleotide sequence ID" value="NZ_AP018786.1"/>
</dbReference>
<feature type="domain" description="RCK C-terminal" evidence="9">
    <location>
        <begin position="284"/>
        <end position="368"/>
    </location>
</feature>
<feature type="transmembrane region" description="Helical" evidence="8">
    <location>
        <begin position="161"/>
        <end position="183"/>
    </location>
</feature>
<dbReference type="PANTHER" id="PTHR30445:SF3">
    <property type="entry name" value="TRANSPORT PROTEIN YIDE-RELATED"/>
    <property type="match status" value="1"/>
</dbReference>
<dbReference type="GO" id="GO:0008324">
    <property type="term" value="F:monoatomic cation transmembrane transporter activity"/>
    <property type="evidence" value="ECO:0007669"/>
    <property type="project" value="InterPro"/>
</dbReference>
<feature type="transmembrane region" description="Helical" evidence="8">
    <location>
        <begin position="444"/>
        <end position="466"/>
    </location>
</feature>
<gene>
    <name evidence="10" type="ORF">SUTMEG_11820</name>
</gene>
<feature type="transmembrane region" description="Helical" evidence="8">
    <location>
        <begin position="535"/>
        <end position="556"/>
    </location>
</feature>